<dbReference type="AlphaFoldDB" id="A0A212J0Z1"/>
<dbReference type="EMBL" id="FLUL01000001">
    <property type="protein sequence ID" value="SBV93132.1"/>
    <property type="molecule type" value="Genomic_DNA"/>
</dbReference>
<sequence>MGASTVLGGGSIGVNQYTTDMARRALGLAYSVNKDGQVQYFSRNKDTIKRAAIQTVSQAAYGLVRSYPRYIRYYENQMREKQLSTNNTSLANKNGEYYKLRQKQLGDQYSQANSGDIQLISSKTVVSSDKTHKDAIVGNVFVDFLNLSVSKSEYDKTFSSSKKSFKDTFNTSIDIDKIEFVDLHARVNITSKNNIIQTVVQGRDYSRKQFISGGDIEITVTGKIASKYPDIYPEEEVSKLIKLLQYKGVIKCSHTVLNQFNISQIIILSYSIPTSDMARNIQDYSFSCVAVEPDMPVELKLGSQEQAEVAIAQDNAASKWIKLVRYGSQIIDPVILLNATRVWG</sequence>
<dbReference type="Pfam" id="PF19512">
    <property type="entry name" value="DUF6046"/>
    <property type="match status" value="1"/>
</dbReference>
<reference evidence="2" key="1">
    <citation type="submission" date="2016-04" db="EMBL/GenBank/DDBJ databases">
        <authorList>
            <person name="Evans L.H."/>
            <person name="Alamgir A."/>
            <person name="Owens N."/>
            <person name="Weber N.D."/>
            <person name="Virtaneva K."/>
            <person name="Barbian K."/>
            <person name="Babar A."/>
            <person name="Rosenke K."/>
        </authorList>
    </citation>
    <scope>NUCLEOTIDE SEQUENCE</scope>
    <source>
        <strain evidence="2">86-2</strain>
    </source>
</reference>
<name>A0A212J0Z1_9BACT</name>
<evidence type="ECO:0000313" key="2">
    <source>
        <dbReference type="EMBL" id="SBV93132.1"/>
    </source>
</evidence>
<accession>A0A212J0Z1</accession>
<proteinExistence type="predicted"/>
<dbReference type="InterPro" id="IPR046109">
    <property type="entry name" value="DUF6046"/>
</dbReference>
<evidence type="ECO:0000259" key="1">
    <source>
        <dbReference type="Pfam" id="PF19512"/>
    </source>
</evidence>
<protein>
    <recommendedName>
        <fullName evidence="1">DUF6046 domain-containing protein</fullName>
    </recommendedName>
</protein>
<gene>
    <name evidence="2" type="ORF">KL86DYS2_10486</name>
</gene>
<organism evidence="2">
    <name type="scientific">uncultured Dysgonomonas sp</name>
    <dbReference type="NCBI Taxonomy" id="206096"/>
    <lineage>
        <taxon>Bacteria</taxon>
        <taxon>Pseudomonadati</taxon>
        <taxon>Bacteroidota</taxon>
        <taxon>Bacteroidia</taxon>
        <taxon>Bacteroidales</taxon>
        <taxon>Dysgonomonadaceae</taxon>
        <taxon>Dysgonomonas</taxon>
        <taxon>environmental samples</taxon>
    </lineage>
</organism>
<feature type="domain" description="DUF6046" evidence="1">
    <location>
        <begin position="187"/>
        <end position="300"/>
    </location>
</feature>